<dbReference type="PANTHER" id="PTHR11527">
    <property type="entry name" value="HEAT-SHOCK PROTEIN 20 FAMILY MEMBER"/>
    <property type="match status" value="1"/>
</dbReference>
<reference evidence="5 6" key="1">
    <citation type="journal article" date="2014" name="ISME J.">
        <title>Trehalose/2-sulfotrehalose biosynthesis and glycine-betaine uptake are widely spread mechanisms for osmoadaptation in the Halobacteriales.</title>
        <authorList>
            <person name="Youssef N.H."/>
            <person name="Savage-Ashlock K.N."/>
            <person name="McCully A.L."/>
            <person name="Luedtke B."/>
            <person name="Shaw E.I."/>
            <person name="Hoff W.D."/>
            <person name="Elshahed M.S."/>
        </authorList>
    </citation>
    <scope>NUCLEOTIDE SEQUENCE [LARGE SCALE GENOMIC DNA]</scope>
    <source>
        <strain evidence="5 6">DX253</strain>
    </source>
</reference>
<dbReference type="EMBL" id="AEMG01000022">
    <property type="protein sequence ID" value="EFW90664.1"/>
    <property type="molecule type" value="Genomic_DNA"/>
</dbReference>
<dbReference type="eggNOG" id="arCOG01832">
    <property type="taxonomic scope" value="Archaea"/>
</dbReference>
<proteinExistence type="inferred from homology"/>
<evidence type="ECO:0000256" key="1">
    <source>
        <dbReference type="PROSITE-ProRule" id="PRU00285"/>
    </source>
</evidence>
<evidence type="ECO:0000256" key="3">
    <source>
        <dbReference type="SAM" id="MobiDB-lite"/>
    </source>
</evidence>
<feature type="domain" description="SHSP" evidence="4">
    <location>
        <begin position="34"/>
        <end position="145"/>
    </location>
</feature>
<name>E7QXW3_HALPU</name>
<dbReference type="InterPro" id="IPR008978">
    <property type="entry name" value="HSP20-like_chaperone"/>
</dbReference>
<organism evidence="5 6">
    <name type="scientific">Haladaptatus paucihalophilus DX253</name>
    <dbReference type="NCBI Taxonomy" id="797209"/>
    <lineage>
        <taxon>Archaea</taxon>
        <taxon>Methanobacteriati</taxon>
        <taxon>Methanobacteriota</taxon>
        <taxon>Stenosarchaea group</taxon>
        <taxon>Halobacteria</taxon>
        <taxon>Halobacteriales</taxon>
        <taxon>Haladaptataceae</taxon>
        <taxon>Haladaptatus</taxon>
    </lineage>
</organism>
<comment type="similarity">
    <text evidence="1 2">Belongs to the small heat shock protein (HSP20) family.</text>
</comment>
<dbReference type="STRING" id="797209.GCA_000376445_02289"/>
<dbReference type="CDD" id="cd06464">
    <property type="entry name" value="ACD_sHsps-like"/>
    <property type="match status" value="1"/>
</dbReference>
<comment type="caution">
    <text evidence="5">The sequence shown here is derived from an EMBL/GenBank/DDBJ whole genome shotgun (WGS) entry which is preliminary data.</text>
</comment>
<dbReference type="OrthoDB" id="198277at2157"/>
<dbReference type="PATRIC" id="fig|797209.4.peg.3576"/>
<dbReference type="AlphaFoldDB" id="E7QXW3"/>
<dbReference type="Gene3D" id="2.60.40.790">
    <property type="match status" value="1"/>
</dbReference>
<accession>E7QXW3</accession>
<dbReference type="InterPro" id="IPR031107">
    <property type="entry name" value="Small_HSP"/>
</dbReference>
<dbReference type="Proteomes" id="UP000003751">
    <property type="component" value="Unassembled WGS sequence"/>
</dbReference>
<dbReference type="Pfam" id="PF00011">
    <property type="entry name" value="HSP20"/>
    <property type="match status" value="1"/>
</dbReference>
<dbReference type="InterPro" id="IPR002068">
    <property type="entry name" value="A-crystallin/Hsp20_dom"/>
</dbReference>
<dbReference type="RefSeq" id="WP_007982259.1">
    <property type="nucleotide sequence ID" value="NZ_AEMG01000022.1"/>
</dbReference>
<evidence type="ECO:0000256" key="2">
    <source>
        <dbReference type="RuleBase" id="RU003616"/>
    </source>
</evidence>
<feature type="region of interest" description="Disordered" evidence="3">
    <location>
        <begin position="81"/>
        <end position="116"/>
    </location>
</feature>
<dbReference type="PROSITE" id="PS01031">
    <property type="entry name" value="SHSP"/>
    <property type="match status" value="1"/>
</dbReference>
<evidence type="ECO:0000259" key="4">
    <source>
        <dbReference type="PROSITE" id="PS01031"/>
    </source>
</evidence>
<gene>
    <name evidence="5" type="ORF">ZOD2009_18260</name>
</gene>
<evidence type="ECO:0000313" key="5">
    <source>
        <dbReference type="EMBL" id="EFW90664.1"/>
    </source>
</evidence>
<evidence type="ECO:0000313" key="6">
    <source>
        <dbReference type="Proteomes" id="UP000003751"/>
    </source>
</evidence>
<dbReference type="SUPFAM" id="SSF49764">
    <property type="entry name" value="HSP20-like chaperones"/>
    <property type="match status" value="1"/>
</dbReference>
<protein>
    <submittedName>
        <fullName evidence="5">Hsp20-type molecular chaperone</fullName>
    </submittedName>
</protein>
<sequence length="145" mass="16167">MAGRRNPFDEIEELFERMGRQFETMGDQFGSKGIGWQPGGMSLDVADHDEKFVVTADLPGFEKDDIDISLRGDRLRIVAESGAETEEGDEDYLRRERRQQSVSRTLTLPEAVDESSVSAEYRNGVLTVTLPKASGGDESHDIEVN</sequence>